<sequence length="22" mass="2699">MVMVRFRRHHLLLVAPFDARFS</sequence>
<gene>
    <name evidence="1" type="ORF">MPC4_20032</name>
</gene>
<reference evidence="1 2" key="1">
    <citation type="submission" date="2019-05" db="EMBL/GenBank/DDBJ databases">
        <authorList>
            <person name="Farhan Ul Haque M."/>
        </authorList>
    </citation>
    <scope>NUCLEOTIDE SEQUENCE [LARGE SCALE GENOMIC DNA]</scope>
    <source>
        <strain evidence="1">2</strain>
    </source>
</reference>
<organism evidence="1 2">
    <name type="scientific">Methylocella tundrae</name>
    <dbReference type="NCBI Taxonomy" id="227605"/>
    <lineage>
        <taxon>Bacteria</taxon>
        <taxon>Pseudomonadati</taxon>
        <taxon>Pseudomonadota</taxon>
        <taxon>Alphaproteobacteria</taxon>
        <taxon>Hyphomicrobiales</taxon>
        <taxon>Beijerinckiaceae</taxon>
        <taxon>Methylocella</taxon>
    </lineage>
</organism>
<dbReference type="EMBL" id="CABFMQ020000076">
    <property type="protein sequence ID" value="VTZ49822.1"/>
    <property type="molecule type" value="Genomic_DNA"/>
</dbReference>
<name>A0A8B6M6W5_METTU</name>
<comment type="caution">
    <text evidence="1">The sequence shown here is derived from an EMBL/GenBank/DDBJ whole genome shotgun (WGS) entry which is preliminary data.</text>
</comment>
<accession>A0A8B6M6W5</accession>
<evidence type="ECO:0000313" key="1">
    <source>
        <dbReference type="EMBL" id="VTZ49822.1"/>
    </source>
</evidence>
<keyword evidence="2" id="KW-1185">Reference proteome</keyword>
<dbReference type="AlphaFoldDB" id="A0A8B6M6W5"/>
<protein>
    <submittedName>
        <fullName evidence="1">Uncharacterized protein</fullName>
    </submittedName>
</protein>
<proteinExistence type="predicted"/>
<evidence type="ECO:0000313" key="2">
    <source>
        <dbReference type="Proteomes" id="UP000485880"/>
    </source>
</evidence>
<dbReference type="Proteomes" id="UP000485880">
    <property type="component" value="Unassembled WGS sequence"/>
</dbReference>